<dbReference type="AlphaFoldDB" id="A0A7C2ZI45"/>
<dbReference type="GO" id="GO:0005975">
    <property type="term" value="P:carbohydrate metabolic process"/>
    <property type="evidence" value="ECO:0007669"/>
    <property type="project" value="InterPro"/>
</dbReference>
<protein>
    <submittedName>
        <fullName evidence="1">DUF2334 domain-containing protein</fullName>
    </submittedName>
</protein>
<accession>A0A7C2ZI45</accession>
<dbReference type="EMBL" id="DSFP01000041">
    <property type="protein sequence ID" value="HEW46047.1"/>
    <property type="molecule type" value="Genomic_DNA"/>
</dbReference>
<dbReference type="SUPFAM" id="SSF88713">
    <property type="entry name" value="Glycoside hydrolase/deacetylase"/>
    <property type="match status" value="1"/>
</dbReference>
<dbReference type="InterPro" id="IPR018763">
    <property type="entry name" value="DUF2334"/>
</dbReference>
<comment type="caution">
    <text evidence="1">The sequence shown here is derived from an EMBL/GenBank/DDBJ whole genome shotgun (WGS) entry which is preliminary data.</text>
</comment>
<name>A0A7C2ZI45_9AQUI</name>
<sequence>MSLFLLELHDVSPYYRKEFFKAVDLLEEVGLDRFSLLVVPYFWERAPLGEDKDFLSFIKSLPAEVVLHGYTHKGNKRFKDLLWTDGEGEFGGLDIISTYEKVYLALEFMDYLGLKTEFFVPPAWIGNPYLEDVLYSLGFRAVAYRWYIKDLNTERIIRSPALSFSNRHLLSWFSLRLVPELERLYKKHKLLRLAIHMADLRDERKILLWKEILNKFKERRRCVSYGELFGKSGPSPSFKGLQPAGRLV</sequence>
<reference evidence="1" key="1">
    <citation type="journal article" date="2020" name="mSystems">
        <title>Genome- and Community-Level Interaction Insights into Carbon Utilization and Element Cycling Functions of Hydrothermarchaeota in Hydrothermal Sediment.</title>
        <authorList>
            <person name="Zhou Z."/>
            <person name="Liu Y."/>
            <person name="Xu W."/>
            <person name="Pan J."/>
            <person name="Luo Z.H."/>
            <person name="Li M."/>
        </authorList>
    </citation>
    <scope>NUCLEOTIDE SEQUENCE [LARGE SCALE GENOMIC DNA]</scope>
    <source>
        <strain evidence="1">SpSt-132</strain>
    </source>
</reference>
<dbReference type="Pfam" id="PF10096">
    <property type="entry name" value="DUF2334"/>
    <property type="match status" value="1"/>
</dbReference>
<organism evidence="1">
    <name type="scientific">Hydrogenobacter sp</name>
    <dbReference type="NCBI Taxonomy" id="2152829"/>
    <lineage>
        <taxon>Bacteria</taxon>
        <taxon>Pseudomonadati</taxon>
        <taxon>Aquificota</taxon>
        <taxon>Aquificia</taxon>
        <taxon>Aquificales</taxon>
        <taxon>Aquificaceae</taxon>
        <taxon>Hydrogenobacter</taxon>
    </lineage>
</organism>
<evidence type="ECO:0000313" key="1">
    <source>
        <dbReference type="EMBL" id="HEW46047.1"/>
    </source>
</evidence>
<dbReference type="InterPro" id="IPR011330">
    <property type="entry name" value="Glyco_hydro/deAcase_b/a-brl"/>
</dbReference>
<proteinExistence type="predicted"/>
<gene>
    <name evidence="1" type="ORF">ENO47_05170</name>
</gene>